<feature type="compositionally biased region" description="Polar residues" evidence="4">
    <location>
        <begin position="1"/>
        <end position="14"/>
    </location>
</feature>
<dbReference type="PANTHER" id="PTHR44846:SF17">
    <property type="entry name" value="GNTR-FAMILY TRANSCRIPTIONAL REGULATOR"/>
    <property type="match status" value="1"/>
</dbReference>
<dbReference type="SMART" id="SM00866">
    <property type="entry name" value="UTRA"/>
    <property type="match status" value="1"/>
</dbReference>
<reference evidence="6 7" key="1">
    <citation type="submission" date="2019-07" db="EMBL/GenBank/DDBJ databases">
        <title>New species of Amycolatopsis and Streptomyces.</title>
        <authorList>
            <person name="Duangmal K."/>
            <person name="Teo W.F.A."/>
            <person name="Lipun K."/>
        </authorList>
    </citation>
    <scope>NUCLEOTIDE SEQUENCE [LARGE SCALE GENOMIC DNA]</scope>
    <source>
        <strain evidence="6 7">NBRC 109810</strain>
    </source>
</reference>
<dbReference type="EMBL" id="VJZD01000244">
    <property type="protein sequence ID" value="MPY36722.1"/>
    <property type="molecule type" value="Genomic_DNA"/>
</dbReference>
<protein>
    <submittedName>
        <fullName evidence="6">GntR family transcriptional regulator</fullName>
    </submittedName>
</protein>
<organism evidence="6 7">
    <name type="scientific">Streptomyces adustus</name>
    <dbReference type="NCBI Taxonomy" id="1609272"/>
    <lineage>
        <taxon>Bacteria</taxon>
        <taxon>Bacillati</taxon>
        <taxon>Actinomycetota</taxon>
        <taxon>Actinomycetes</taxon>
        <taxon>Kitasatosporales</taxon>
        <taxon>Streptomycetaceae</taxon>
        <taxon>Streptomyces</taxon>
    </lineage>
</organism>
<proteinExistence type="predicted"/>
<dbReference type="PROSITE" id="PS50949">
    <property type="entry name" value="HTH_GNTR"/>
    <property type="match status" value="1"/>
</dbReference>
<gene>
    <name evidence="6" type="ORF">FNH09_37545</name>
</gene>
<dbReference type="SUPFAM" id="SSF46785">
    <property type="entry name" value="Winged helix' DNA-binding domain"/>
    <property type="match status" value="1"/>
</dbReference>
<dbReference type="GO" id="GO:0003677">
    <property type="term" value="F:DNA binding"/>
    <property type="evidence" value="ECO:0007669"/>
    <property type="project" value="UniProtKB-KW"/>
</dbReference>
<keyword evidence="3" id="KW-0804">Transcription</keyword>
<evidence type="ECO:0000259" key="5">
    <source>
        <dbReference type="PROSITE" id="PS50949"/>
    </source>
</evidence>
<dbReference type="SUPFAM" id="SSF64288">
    <property type="entry name" value="Chorismate lyase-like"/>
    <property type="match status" value="1"/>
</dbReference>
<dbReference type="OrthoDB" id="3214900at2"/>
<dbReference type="GO" id="GO:0003700">
    <property type="term" value="F:DNA-binding transcription factor activity"/>
    <property type="evidence" value="ECO:0007669"/>
    <property type="project" value="InterPro"/>
</dbReference>
<dbReference type="Pfam" id="PF07702">
    <property type="entry name" value="UTRA"/>
    <property type="match status" value="1"/>
</dbReference>
<evidence type="ECO:0000256" key="3">
    <source>
        <dbReference type="ARBA" id="ARBA00023163"/>
    </source>
</evidence>
<dbReference type="AlphaFoldDB" id="A0A5N8VPQ1"/>
<dbReference type="GO" id="GO:0045892">
    <property type="term" value="P:negative regulation of DNA-templated transcription"/>
    <property type="evidence" value="ECO:0007669"/>
    <property type="project" value="TreeGrafter"/>
</dbReference>
<name>A0A5N8VPQ1_9ACTN</name>
<dbReference type="Pfam" id="PF00392">
    <property type="entry name" value="GntR"/>
    <property type="match status" value="1"/>
</dbReference>
<dbReference type="CDD" id="cd07377">
    <property type="entry name" value="WHTH_GntR"/>
    <property type="match status" value="1"/>
</dbReference>
<dbReference type="RefSeq" id="WP_152894349.1">
    <property type="nucleotide sequence ID" value="NZ_VJZD01000244.1"/>
</dbReference>
<dbReference type="Gene3D" id="1.10.10.10">
    <property type="entry name" value="Winged helix-like DNA-binding domain superfamily/Winged helix DNA-binding domain"/>
    <property type="match status" value="1"/>
</dbReference>
<sequence>MAADKSGTQPTKAQQIADELKAAIERGDYGPGDRLPGEKALAEQHEVAGLTARAALKILRTEGLIEMRKGASPRVMSFELIRRHGIKRLARDQWGSGKTIWSADERLPDVDQIAVSENVTPPPHIRDVFELAPSETVCVRSRRYLVDGRPVMVAESYLPQSLVAGSLITQADTGPGGIYARLTDLGHAPARYREEVRVRMPTVSEAARLAIPSERSVIKLARTAFDSEGRVVEINEMTMDSAAYVLDYEFDA</sequence>
<dbReference type="Proteomes" id="UP000325849">
    <property type="component" value="Unassembled WGS sequence"/>
</dbReference>
<dbReference type="InterPro" id="IPR036390">
    <property type="entry name" value="WH_DNA-bd_sf"/>
</dbReference>
<feature type="region of interest" description="Disordered" evidence="4">
    <location>
        <begin position="1"/>
        <end position="35"/>
    </location>
</feature>
<dbReference type="InterPro" id="IPR000524">
    <property type="entry name" value="Tscrpt_reg_HTH_GntR"/>
</dbReference>
<evidence type="ECO:0000256" key="2">
    <source>
        <dbReference type="ARBA" id="ARBA00023125"/>
    </source>
</evidence>
<keyword evidence="7" id="KW-1185">Reference proteome</keyword>
<keyword evidence="2" id="KW-0238">DNA-binding</keyword>
<feature type="domain" description="HTH gntR-type" evidence="5">
    <location>
        <begin position="10"/>
        <end position="78"/>
    </location>
</feature>
<dbReference type="SMART" id="SM00345">
    <property type="entry name" value="HTH_GNTR"/>
    <property type="match status" value="1"/>
</dbReference>
<evidence type="ECO:0000313" key="7">
    <source>
        <dbReference type="Proteomes" id="UP000325849"/>
    </source>
</evidence>
<evidence type="ECO:0000256" key="1">
    <source>
        <dbReference type="ARBA" id="ARBA00023015"/>
    </source>
</evidence>
<dbReference type="PANTHER" id="PTHR44846">
    <property type="entry name" value="MANNOSYL-D-GLYCERATE TRANSPORT/METABOLISM SYSTEM REPRESSOR MNGR-RELATED"/>
    <property type="match status" value="1"/>
</dbReference>
<dbReference type="InterPro" id="IPR011663">
    <property type="entry name" value="UTRA"/>
</dbReference>
<keyword evidence="1" id="KW-0805">Transcription regulation</keyword>
<evidence type="ECO:0000256" key="4">
    <source>
        <dbReference type="SAM" id="MobiDB-lite"/>
    </source>
</evidence>
<dbReference type="InterPro" id="IPR036388">
    <property type="entry name" value="WH-like_DNA-bd_sf"/>
</dbReference>
<dbReference type="InterPro" id="IPR028978">
    <property type="entry name" value="Chorismate_lyase_/UTRA_dom_sf"/>
</dbReference>
<dbReference type="InterPro" id="IPR050679">
    <property type="entry name" value="Bact_HTH_transcr_reg"/>
</dbReference>
<feature type="compositionally biased region" description="Basic and acidic residues" evidence="4">
    <location>
        <begin position="18"/>
        <end position="28"/>
    </location>
</feature>
<comment type="caution">
    <text evidence="6">The sequence shown here is derived from an EMBL/GenBank/DDBJ whole genome shotgun (WGS) entry which is preliminary data.</text>
</comment>
<evidence type="ECO:0000313" key="6">
    <source>
        <dbReference type="EMBL" id="MPY36722.1"/>
    </source>
</evidence>
<accession>A0A5N8VPQ1</accession>
<dbReference type="Gene3D" id="3.40.1410.10">
    <property type="entry name" value="Chorismate lyase-like"/>
    <property type="match status" value="1"/>
</dbReference>